<keyword evidence="4" id="KW-1185">Reference proteome</keyword>
<dbReference type="RefSeq" id="WP_114310550.1">
    <property type="nucleotide sequence ID" value="NZ_QPJO01000005.1"/>
</dbReference>
<dbReference type="SUPFAM" id="SSF55008">
    <property type="entry name" value="HMA, heavy metal-associated domain"/>
    <property type="match status" value="1"/>
</dbReference>
<comment type="caution">
    <text evidence="3">The sequence shown here is derived from an EMBL/GenBank/DDBJ whole genome shotgun (WGS) entry which is preliminary data.</text>
</comment>
<feature type="domain" description="HMA" evidence="2">
    <location>
        <begin position="27"/>
        <end position="85"/>
    </location>
</feature>
<proteinExistence type="predicted"/>
<dbReference type="Proteomes" id="UP000253436">
    <property type="component" value="Unassembled WGS sequence"/>
</dbReference>
<name>A0A368ZBA9_9FLAO</name>
<evidence type="ECO:0000256" key="1">
    <source>
        <dbReference type="SAM" id="SignalP"/>
    </source>
</evidence>
<organism evidence="3 4">
    <name type="scientific">Winogradskyella arenosi</name>
    <dbReference type="NCBI Taxonomy" id="533325"/>
    <lineage>
        <taxon>Bacteria</taxon>
        <taxon>Pseudomonadati</taxon>
        <taxon>Bacteroidota</taxon>
        <taxon>Flavobacteriia</taxon>
        <taxon>Flavobacteriales</taxon>
        <taxon>Flavobacteriaceae</taxon>
        <taxon>Winogradskyella</taxon>
    </lineage>
</organism>
<dbReference type="GO" id="GO:0046872">
    <property type="term" value="F:metal ion binding"/>
    <property type="evidence" value="ECO:0007669"/>
    <property type="project" value="InterPro"/>
</dbReference>
<dbReference type="EMBL" id="QPJO01000005">
    <property type="protein sequence ID" value="RCW90143.1"/>
    <property type="molecule type" value="Genomic_DNA"/>
</dbReference>
<dbReference type="Pfam" id="PF00403">
    <property type="entry name" value="HMA"/>
    <property type="match status" value="1"/>
</dbReference>
<dbReference type="OrthoDB" id="5513217at2"/>
<sequence>MKQIIFLVTVLITSLTWAQDKNAKASIEVDGVCVMCKERIEKAAIRTKGVKSAVWAVDTHELKLIYDARKTDVSAISKKVAAVGHDTKGIKATEAQYNSVHPCCRYRDEAVQKDHEVENKGQDNR</sequence>
<evidence type="ECO:0000313" key="4">
    <source>
        <dbReference type="Proteomes" id="UP000253436"/>
    </source>
</evidence>
<keyword evidence="1" id="KW-0732">Signal</keyword>
<accession>A0A368ZBA9</accession>
<dbReference type="Gene3D" id="3.30.70.100">
    <property type="match status" value="1"/>
</dbReference>
<reference evidence="3 4" key="1">
    <citation type="submission" date="2018-07" db="EMBL/GenBank/DDBJ databases">
        <title>Genomic Encyclopedia of Type Strains, Phase III (KMG-III): the genomes of soil and plant-associated and newly described type strains.</title>
        <authorList>
            <person name="Whitman W."/>
        </authorList>
    </citation>
    <scope>NUCLEOTIDE SEQUENCE [LARGE SCALE GENOMIC DNA]</scope>
    <source>
        <strain evidence="3 4">CECT 7958</strain>
    </source>
</reference>
<feature type="signal peptide" evidence="1">
    <location>
        <begin position="1"/>
        <end position="18"/>
    </location>
</feature>
<protein>
    <submittedName>
        <fullName evidence="3">Heavy-metal-associated domain-containing protein</fullName>
    </submittedName>
</protein>
<evidence type="ECO:0000259" key="2">
    <source>
        <dbReference type="Pfam" id="PF00403"/>
    </source>
</evidence>
<dbReference type="AlphaFoldDB" id="A0A368ZBA9"/>
<evidence type="ECO:0000313" key="3">
    <source>
        <dbReference type="EMBL" id="RCW90143.1"/>
    </source>
</evidence>
<gene>
    <name evidence="3" type="ORF">DFQ08_10532</name>
</gene>
<feature type="chain" id="PRO_5016728189" evidence="1">
    <location>
        <begin position="19"/>
        <end position="125"/>
    </location>
</feature>
<dbReference type="InterPro" id="IPR006121">
    <property type="entry name" value="HMA_dom"/>
</dbReference>
<dbReference type="InterPro" id="IPR036163">
    <property type="entry name" value="HMA_dom_sf"/>
</dbReference>